<sequence>MVALCFSPSSLPATHPAARSPAVSRPSDLRNAKPFPPPHSKPAVQRPAQPQKAARNEASAQRSQPATKPACNEASLQQSQPASEASLHPKPTRNEADNNTVPQHRPKHPHRRQRLKSRQHRRSVYLKLSLRTVHPRTVHLLAVHPPSSSVPPPVNPVKLIFRWVCAHRLAAGITCTSWAGGQSLHLLHASFTNCFPSLELRLIHCHPSAAPLRDHGPALRVREAIGAAIVEWNHFVLFLPAVSQLRPGKASKSSAAYYNLLGRQYMVFQQLAGHCGFMDITFAYILIHVTFPFADDAVVVLADNDFSKLIARRDALRAEYVAHFNTQNVDVILCPAGAGPAPVLGTCEYWGYTNVWNFLDYPAAVFPTGAICDPAIDLEDTSRQYMSDADEYNAGCYDAQVFKGMPLALQLVSRRYSEEFLICALRRISSSLPL</sequence>
<dbReference type="EMBL" id="DF837964">
    <property type="protein sequence ID" value="GAT42456.1"/>
    <property type="molecule type" value="Genomic_DNA"/>
</dbReference>
<evidence type="ECO:0000256" key="3">
    <source>
        <dbReference type="SAM" id="MobiDB-lite"/>
    </source>
</evidence>
<evidence type="ECO:0000256" key="1">
    <source>
        <dbReference type="ARBA" id="ARBA00009199"/>
    </source>
</evidence>
<feature type="compositionally biased region" description="Basic residues" evidence="3">
    <location>
        <begin position="104"/>
        <end position="122"/>
    </location>
</feature>
<dbReference type="PANTHER" id="PTHR46072">
    <property type="entry name" value="AMIDASE-RELATED-RELATED"/>
    <property type="match status" value="1"/>
</dbReference>
<evidence type="ECO:0000313" key="6">
    <source>
        <dbReference type="Proteomes" id="UP000815677"/>
    </source>
</evidence>
<reference evidence="5" key="1">
    <citation type="submission" date="2014-09" db="EMBL/GenBank/DDBJ databases">
        <title>Genome sequence of the luminous mushroom Mycena chlorophos for searching fungal bioluminescence genes.</title>
        <authorList>
            <person name="Tanaka Y."/>
            <person name="Kasuga D."/>
            <person name="Oba Y."/>
            <person name="Hase S."/>
            <person name="Sato K."/>
            <person name="Oba Y."/>
            <person name="Sakakibara Y."/>
        </authorList>
    </citation>
    <scope>NUCLEOTIDE SEQUENCE</scope>
</reference>
<evidence type="ECO:0000259" key="4">
    <source>
        <dbReference type="Pfam" id="PF01425"/>
    </source>
</evidence>
<proteinExistence type="inferred from homology"/>
<name>A0ABQ0KU75_MYCCL</name>
<organism evidence="5 6">
    <name type="scientific">Mycena chlorophos</name>
    <name type="common">Agaric fungus</name>
    <name type="synonym">Agaricus chlorophos</name>
    <dbReference type="NCBI Taxonomy" id="658473"/>
    <lineage>
        <taxon>Eukaryota</taxon>
        <taxon>Fungi</taxon>
        <taxon>Dikarya</taxon>
        <taxon>Basidiomycota</taxon>
        <taxon>Agaricomycotina</taxon>
        <taxon>Agaricomycetes</taxon>
        <taxon>Agaricomycetidae</taxon>
        <taxon>Agaricales</taxon>
        <taxon>Marasmiineae</taxon>
        <taxon>Mycenaceae</taxon>
        <taxon>Mycena</taxon>
    </lineage>
</organism>
<keyword evidence="2" id="KW-0378">Hydrolase</keyword>
<dbReference type="SUPFAM" id="SSF75304">
    <property type="entry name" value="Amidase signature (AS) enzymes"/>
    <property type="match status" value="1"/>
</dbReference>
<comment type="similarity">
    <text evidence="1">Belongs to the amidase family.</text>
</comment>
<protein>
    <recommendedName>
        <fullName evidence="4">Amidase domain-containing protein</fullName>
    </recommendedName>
</protein>
<keyword evidence="6" id="KW-1185">Reference proteome</keyword>
<feature type="compositionally biased region" description="Polar residues" evidence="3">
    <location>
        <begin position="74"/>
        <end position="83"/>
    </location>
</feature>
<evidence type="ECO:0000313" key="5">
    <source>
        <dbReference type="EMBL" id="GAT42456.1"/>
    </source>
</evidence>
<feature type="region of interest" description="Disordered" evidence="3">
    <location>
        <begin position="1"/>
        <end position="122"/>
    </location>
</feature>
<feature type="domain" description="Amidase" evidence="4">
    <location>
        <begin position="306"/>
        <end position="421"/>
    </location>
</feature>
<dbReference type="Pfam" id="PF01425">
    <property type="entry name" value="Amidase"/>
    <property type="match status" value="1"/>
</dbReference>
<dbReference type="InterPro" id="IPR023631">
    <property type="entry name" value="Amidase_dom"/>
</dbReference>
<evidence type="ECO:0000256" key="2">
    <source>
        <dbReference type="ARBA" id="ARBA00022801"/>
    </source>
</evidence>
<dbReference type="PANTHER" id="PTHR46072:SF4">
    <property type="entry name" value="AMIDASE C550.07-RELATED"/>
    <property type="match status" value="1"/>
</dbReference>
<accession>A0ABQ0KU75</accession>
<dbReference type="InterPro" id="IPR036928">
    <property type="entry name" value="AS_sf"/>
</dbReference>
<dbReference type="Proteomes" id="UP000815677">
    <property type="component" value="Unassembled WGS sequence"/>
</dbReference>
<dbReference type="Gene3D" id="3.90.1300.10">
    <property type="entry name" value="Amidase signature (AS) domain"/>
    <property type="match status" value="1"/>
</dbReference>
<gene>
    <name evidence="5" type="ORF">MCHLO_00170</name>
</gene>